<evidence type="ECO:0000259" key="13">
    <source>
        <dbReference type="PROSITE" id="PS50929"/>
    </source>
</evidence>
<evidence type="ECO:0000259" key="12">
    <source>
        <dbReference type="PROSITE" id="PS50893"/>
    </source>
</evidence>
<feature type="transmembrane region" description="Helical" evidence="11">
    <location>
        <begin position="276"/>
        <end position="295"/>
    </location>
</feature>
<dbReference type="SUPFAM" id="SSF52540">
    <property type="entry name" value="P-loop containing nucleoside triphosphate hydrolases"/>
    <property type="match status" value="1"/>
</dbReference>
<evidence type="ECO:0000256" key="8">
    <source>
        <dbReference type="ARBA" id="ARBA00022989"/>
    </source>
</evidence>
<evidence type="ECO:0000256" key="5">
    <source>
        <dbReference type="ARBA" id="ARBA00022741"/>
    </source>
</evidence>
<keyword evidence="9 11" id="KW-0472">Membrane</keyword>
<evidence type="ECO:0000256" key="2">
    <source>
        <dbReference type="ARBA" id="ARBA00022448"/>
    </source>
</evidence>
<reference evidence="14 15" key="1">
    <citation type="submission" date="2020-04" db="EMBL/GenBank/DDBJ databases">
        <title>Paenibacillus algicola sp. nov., a novel marine bacterium producing alginate lyase.</title>
        <authorList>
            <person name="Huang H."/>
        </authorList>
    </citation>
    <scope>NUCLEOTIDE SEQUENCE [LARGE SCALE GENOMIC DNA]</scope>
    <source>
        <strain evidence="14 15">L7-75</strain>
    </source>
</reference>
<keyword evidence="6" id="KW-0788">Thiol protease</keyword>
<evidence type="ECO:0000256" key="11">
    <source>
        <dbReference type="SAM" id="Phobius"/>
    </source>
</evidence>
<keyword evidence="5" id="KW-0547">Nucleotide-binding</keyword>
<feature type="transmembrane region" description="Helical" evidence="11">
    <location>
        <begin position="238"/>
        <end position="264"/>
    </location>
</feature>
<dbReference type="InterPro" id="IPR027417">
    <property type="entry name" value="P-loop_NTPase"/>
</dbReference>
<feature type="region of interest" description="Disordered" evidence="10">
    <location>
        <begin position="326"/>
        <end position="369"/>
    </location>
</feature>
<comment type="subcellular location">
    <subcellularLocation>
        <location evidence="1">Cell membrane</location>
        <topology evidence="1">Multi-pass membrane protein</topology>
    </subcellularLocation>
</comment>
<feature type="transmembrane region" description="Helical" evidence="11">
    <location>
        <begin position="138"/>
        <end position="158"/>
    </location>
</feature>
<dbReference type="Gene3D" id="1.20.1560.10">
    <property type="entry name" value="ABC transporter type 1, transmembrane domain"/>
    <property type="match status" value="1"/>
</dbReference>
<dbReference type="GO" id="GO:0008234">
    <property type="term" value="F:cysteine-type peptidase activity"/>
    <property type="evidence" value="ECO:0007669"/>
    <property type="project" value="UniProtKB-KW"/>
</dbReference>
<dbReference type="Gene3D" id="3.40.50.300">
    <property type="entry name" value="P-loop containing nucleotide triphosphate hydrolases"/>
    <property type="match status" value="1"/>
</dbReference>
<comment type="caution">
    <text evidence="14">The sequence shown here is derived from an EMBL/GenBank/DDBJ whole genome shotgun (WGS) entry which is preliminary data.</text>
</comment>
<name>A0A848M755_PAELE</name>
<dbReference type="PANTHER" id="PTHR24221">
    <property type="entry name" value="ATP-BINDING CASSETTE SUB-FAMILY B"/>
    <property type="match status" value="1"/>
</dbReference>
<evidence type="ECO:0000256" key="1">
    <source>
        <dbReference type="ARBA" id="ARBA00004651"/>
    </source>
</evidence>
<evidence type="ECO:0000313" key="15">
    <source>
        <dbReference type="Proteomes" id="UP000565468"/>
    </source>
</evidence>
<evidence type="ECO:0000313" key="14">
    <source>
        <dbReference type="EMBL" id="NMO96466.1"/>
    </source>
</evidence>
<protein>
    <submittedName>
        <fullName evidence="14">Thiol reductant ABC exporter subunit CydD</fullName>
    </submittedName>
</protein>
<gene>
    <name evidence="14" type="primary">cydD</name>
    <name evidence="14" type="ORF">HII30_11855</name>
</gene>
<feature type="compositionally biased region" description="Basic and acidic residues" evidence="10">
    <location>
        <begin position="337"/>
        <end position="361"/>
    </location>
</feature>
<dbReference type="RefSeq" id="WP_169505260.1">
    <property type="nucleotide sequence ID" value="NZ_JABBPN010000010.1"/>
</dbReference>
<evidence type="ECO:0000256" key="3">
    <source>
        <dbReference type="ARBA" id="ARBA00022475"/>
    </source>
</evidence>
<dbReference type="SUPFAM" id="SSF90123">
    <property type="entry name" value="ABC transporter transmembrane region"/>
    <property type="match status" value="1"/>
</dbReference>
<dbReference type="InterPro" id="IPR011527">
    <property type="entry name" value="ABC1_TM_dom"/>
</dbReference>
<evidence type="ECO:0000256" key="10">
    <source>
        <dbReference type="SAM" id="MobiDB-lite"/>
    </source>
</evidence>
<evidence type="ECO:0000256" key="4">
    <source>
        <dbReference type="ARBA" id="ARBA00022692"/>
    </source>
</evidence>
<organism evidence="14 15">
    <name type="scientific">Paenibacillus lemnae</name>
    <dbReference type="NCBI Taxonomy" id="1330551"/>
    <lineage>
        <taxon>Bacteria</taxon>
        <taxon>Bacillati</taxon>
        <taxon>Bacillota</taxon>
        <taxon>Bacilli</taxon>
        <taxon>Bacillales</taxon>
        <taxon>Paenibacillaceae</taxon>
        <taxon>Paenibacillus</taxon>
    </lineage>
</organism>
<feature type="domain" description="ABC transporter" evidence="12">
    <location>
        <begin position="371"/>
        <end position="608"/>
    </location>
</feature>
<dbReference type="InterPro" id="IPR017871">
    <property type="entry name" value="ABC_transporter-like_CS"/>
</dbReference>
<dbReference type="EMBL" id="JABBPN010000010">
    <property type="protein sequence ID" value="NMO96466.1"/>
    <property type="molecule type" value="Genomic_DNA"/>
</dbReference>
<dbReference type="AlphaFoldDB" id="A0A848M755"/>
<keyword evidence="6" id="KW-0378">Hydrolase</keyword>
<dbReference type="GO" id="GO:0005524">
    <property type="term" value="F:ATP binding"/>
    <property type="evidence" value="ECO:0007669"/>
    <property type="project" value="UniProtKB-KW"/>
</dbReference>
<evidence type="ECO:0000256" key="6">
    <source>
        <dbReference type="ARBA" id="ARBA00022807"/>
    </source>
</evidence>
<evidence type="ECO:0000256" key="9">
    <source>
        <dbReference type="ARBA" id="ARBA00023136"/>
    </source>
</evidence>
<dbReference type="NCBIfam" id="TIGR02857">
    <property type="entry name" value="CydD"/>
    <property type="match status" value="1"/>
</dbReference>
<keyword evidence="4 11" id="KW-0812">Transmembrane</keyword>
<dbReference type="InterPro" id="IPR039421">
    <property type="entry name" value="Type_1_exporter"/>
</dbReference>
<dbReference type="PROSITE" id="PS50929">
    <property type="entry name" value="ABC_TM1F"/>
    <property type="match status" value="1"/>
</dbReference>
<feature type="transmembrane region" description="Helical" evidence="11">
    <location>
        <begin position="165"/>
        <end position="184"/>
    </location>
</feature>
<dbReference type="CDD" id="cd18584">
    <property type="entry name" value="ABC_6TM_AarD_CydD"/>
    <property type="match status" value="1"/>
</dbReference>
<dbReference type="GO" id="GO:0140359">
    <property type="term" value="F:ABC-type transporter activity"/>
    <property type="evidence" value="ECO:0007669"/>
    <property type="project" value="InterPro"/>
</dbReference>
<dbReference type="Proteomes" id="UP000565468">
    <property type="component" value="Unassembled WGS sequence"/>
</dbReference>
<accession>A0A848M755</accession>
<proteinExistence type="predicted"/>
<dbReference type="PROSITE" id="PS50893">
    <property type="entry name" value="ABC_TRANSPORTER_2"/>
    <property type="match status" value="1"/>
</dbReference>
<dbReference type="SMART" id="SM00382">
    <property type="entry name" value="AAA"/>
    <property type="match status" value="1"/>
</dbReference>
<sequence length="615" mass="66841">MGVKRRKAGLLSMLMSRQRKSLVLLAVISLALGAAITGQAALLAKAVQRIFVEGASLSSVTTVVLGLLSVMASRSLLVYGNGMIGLNMAAAAKTEMRSRLLRGLTRSSMPVSLGGQTGGKVSVALDAVDEAEHYFSQYLPRMMEASVIPLLVLGVVFYQHMNSGLIMLVTAPFIPLFMILVGLSTRKKSEEKFDQLAAFSGTFLDSLQGLVTLKLFGRSRQQEKEIERSSLAYRDATMGILRIAFINTFALESIVMLSIGIVALELALQLVVFKTLSFYTAFLILLLVPEFYNLLKNTGTAFHGGRTSMGAIRTVEELLENTAGAGTFSITPSDQDSSERRSEDQDTVDKSRPKGEYESKTSDLGPLPPSMELENLRFRYEQSGFELHTGTAGIKIKPGQHVAIVGASGSGKTTLLHLLSGLLKPDSGTITVNGRELGELDEAAWFRHVGYITQHPYIFAGTFADNIVIGAGHYVSKEDIIKAAEAAGLGGLTEELEQSYDTVVGEGGRGLSGGEKQRLALARAFLKRPAVLLFDEPTVGLDLHTERILQRSITELSRGVTMITVAHRLYTIRQADIIFFMEKGVLVDTGTHEELLDRLPQYAEMVDVQRKGGWS</sequence>
<keyword evidence="15" id="KW-1185">Reference proteome</keyword>
<feature type="domain" description="ABC transmembrane type-1" evidence="13">
    <location>
        <begin position="23"/>
        <end position="307"/>
    </location>
</feature>
<dbReference type="Pfam" id="PF00005">
    <property type="entry name" value="ABC_tran"/>
    <property type="match status" value="1"/>
</dbReference>
<dbReference type="InterPro" id="IPR003439">
    <property type="entry name" value="ABC_transporter-like_ATP-bd"/>
</dbReference>
<dbReference type="InterPro" id="IPR014216">
    <property type="entry name" value="ABC_transptr_CydD"/>
</dbReference>
<keyword evidence="8 11" id="KW-1133">Transmembrane helix</keyword>
<feature type="transmembrane region" description="Helical" evidence="11">
    <location>
        <begin position="50"/>
        <end position="69"/>
    </location>
</feature>
<evidence type="ECO:0000256" key="7">
    <source>
        <dbReference type="ARBA" id="ARBA00022840"/>
    </source>
</evidence>
<dbReference type="InterPro" id="IPR003593">
    <property type="entry name" value="AAA+_ATPase"/>
</dbReference>
<keyword evidence="2" id="KW-0813">Transport</keyword>
<dbReference type="PANTHER" id="PTHR24221:SF590">
    <property type="entry name" value="COMPONENT LINKED WITH THE ASSEMBLY OF CYTOCHROME' TRANSPORT TRANSMEMBRANE ATP-BINDING PROTEIN ABC TRANSPORTER CYDD-RELATED"/>
    <property type="match status" value="1"/>
</dbReference>
<dbReference type="FunFam" id="3.40.50.300:FF:000299">
    <property type="entry name" value="ABC transporter ATP-binding protein/permease"/>
    <property type="match status" value="1"/>
</dbReference>
<keyword evidence="3" id="KW-1003">Cell membrane</keyword>
<dbReference type="GO" id="GO:0016887">
    <property type="term" value="F:ATP hydrolysis activity"/>
    <property type="evidence" value="ECO:0007669"/>
    <property type="project" value="InterPro"/>
</dbReference>
<dbReference type="Pfam" id="PF00664">
    <property type="entry name" value="ABC_membrane"/>
    <property type="match status" value="1"/>
</dbReference>
<keyword evidence="6" id="KW-0645">Protease</keyword>
<dbReference type="GO" id="GO:0042883">
    <property type="term" value="P:cysteine transport"/>
    <property type="evidence" value="ECO:0007669"/>
    <property type="project" value="InterPro"/>
</dbReference>
<dbReference type="PROSITE" id="PS00211">
    <property type="entry name" value="ABC_TRANSPORTER_1"/>
    <property type="match status" value="1"/>
</dbReference>
<keyword evidence="7" id="KW-0067">ATP-binding</keyword>
<dbReference type="GO" id="GO:0005886">
    <property type="term" value="C:plasma membrane"/>
    <property type="evidence" value="ECO:0007669"/>
    <property type="project" value="UniProtKB-SubCell"/>
</dbReference>
<dbReference type="InterPro" id="IPR036640">
    <property type="entry name" value="ABC1_TM_sf"/>
</dbReference>